<evidence type="ECO:0008006" key="4">
    <source>
        <dbReference type="Google" id="ProtNLM"/>
    </source>
</evidence>
<dbReference type="EMBL" id="CAJJDN010000057">
    <property type="protein sequence ID" value="CAD8091536.1"/>
    <property type="molecule type" value="Genomic_DNA"/>
</dbReference>
<proteinExistence type="predicted"/>
<sequence>MNSLQQIYLQAIIKQQELENVKQEEEVQRQNQENLRQRQLLSFVVQPSSNPCDKYLTCQLIEIQNKITEFFQQQVLRRELVILRNQFENSLPIFLNVLGNLILHGLDQLKEEENQTRILKCQFINQPMNISMSKSLFKTLSLLLRSSLVEFEKDQLQNTRYRNFQYFSKFLLFRDDFCDIFFNTLYQYQIFQHKQVSQQLSFNQLHQLIVKQTEDVWSTFIYKLLSQQQQQLSKDQFLVQFNSYTILMNNFFKKSNLIYEIVQNSVKQTAQLHFDQIFQEYLLIMGSFKATTQDFLNKATKIFFDDQNTFIDLSEFIVRTKKIHKQMNSSNLYILPMLIQLETQMIDSSQFDGMQETTLFKNNTNYYLKMIEKLKNKCVYNGEENCKCNKCECIRRNRNSAKESQRKKREAFEKIGPLQDALEKLKIKVRIVENENENLRQLLINVFEHPQVLGLASTFIEPLTKIISDTDSGIVSNEC</sequence>
<feature type="coiled-coil region" evidence="1">
    <location>
        <begin position="13"/>
        <end position="40"/>
    </location>
</feature>
<organism evidence="2 3">
    <name type="scientific">Paramecium sonneborni</name>
    <dbReference type="NCBI Taxonomy" id="65129"/>
    <lineage>
        <taxon>Eukaryota</taxon>
        <taxon>Sar</taxon>
        <taxon>Alveolata</taxon>
        <taxon>Ciliophora</taxon>
        <taxon>Intramacronucleata</taxon>
        <taxon>Oligohymenophorea</taxon>
        <taxon>Peniculida</taxon>
        <taxon>Parameciidae</taxon>
        <taxon>Paramecium</taxon>
    </lineage>
</organism>
<protein>
    <recommendedName>
        <fullName evidence="4">BZIP domain-containing protein</fullName>
    </recommendedName>
</protein>
<comment type="caution">
    <text evidence="2">The sequence shown here is derived from an EMBL/GenBank/DDBJ whole genome shotgun (WGS) entry which is preliminary data.</text>
</comment>
<evidence type="ECO:0000313" key="3">
    <source>
        <dbReference type="Proteomes" id="UP000692954"/>
    </source>
</evidence>
<evidence type="ECO:0000256" key="1">
    <source>
        <dbReference type="SAM" id="Coils"/>
    </source>
</evidence>
<keyword evidence="3" id="KW-1185">Reference proteome</keyword>
<evidence type="ECO:0000313" key="2">
    <source>
        <dbReference type="EMBL" id="CAD8091536.1"/>
    </source>
</evidence>
<reference evidence="2" key="1">
    <citation type="submission" date="2021-01" db="EMBL/GenBank/DDBJ databases">
        <authorList>
            <consortium name="Genoscope - CEA"/>
            <person name="William W."/>
        </authorList>
    </citation>
    <scope>NUCLEOTIDE SEQUENCE</scope>
</reference>
<keyword evidence="1" id="KW-0175">Coiled coil</keyword>
<accession>A0A8S1NMA4</accession>
<gene>
    <name evidence="2" type="ORF">PSON_ATCC_30995.1.T0570321</name>
</gene>
<name>A0A8S1NMA4_9CILI</name>
<dbReference type="OrthoDB" id="298552at2759"/>
<dbReference type="AlphaFoldDB" id="A0A8S1NMA4"/>
<dbReference type="Proteomes" id="UP000692954">
    <property type="component" value="Unassembled WGS sequence"/>
</dbReference>